<evidence type="ECO:0000313" key="2">
    <source>
        <dbReference type="EMBL" id="OAY39453.1"/>
    </source>
</evidence>
<organism evidence="2">
    <name type="scientific">Manihot esculenta</name>
    <name type="common">Cassava</name>
    <name type="synonym">Jatropha manihot</name>
    <dbReference type="NCBI Taxonomy" id="3983"/>
    <lineage>
        <taxon>Eukaryota</taxon>
        <taxon>Viridiplantae</taxon>
        <taxon>Streptophyta</taxon>
        <taxon>Embryophyta</taxon>
        <taxon>Tracheophyta</taxon>
        <taxon>Spermatophyta</taxon>
        <taxon>Magnoliopsida</taxon>
        <taxon>eudicotyledons</taxon>
        <taxon>Gunneridae</taxon>
        <taxon>Pentapetalae</taxon>
        <taxon>rosids</taxon>
        <taxon>fabids</taxon>
        <taxon>Malpighiales</taxon>
        <taxon>Euphorbiaceae</taxon>
        <taxon>Crotonoideae</taxon>
        <taxon>Manihoteae</taxon>
        <taxon>Manihot</taxon>
    </lineage>
</organism>
<dbReference type="EMBL" id="CM004396">
    <property type="protein sequence ID" value="OAY39453.1"/>
    <property type="molecule type" value="Genomic_DNA"/>
</dbReference>
<dbReference type="AlphaFoldDB" id="A0A2C9V613"/>
<keyword evidence="1" id="KW-0472">Membrane</keyword>
<evidence type="ECO:0000256" key="1">
    <source>
        <dbReference type="SAM" id="Phobius"/>
    </source>
</evidence>
<reference evidence="2" key="1">
    <citation type="submission" date="2016-02" db="EMBL/GenBank/DDBJ databases">
        <title>WGS assembly of Manihot esculenta.</title>
        <authorList>
            <person name="Bredeson J.V."/>
            <person name="Prochnik S.E."/>
            <person name="Lyons J.B."/>
            <person name="Schmutz J."/>
            <person name="Grimwood J."/>
            <person name="Vrebalov J."/>
            <person name="Bart R.S."/>
            <person name="Amuge T."/>
            <person name="Ferguson M.E."/>
            <person name="Green R."/>
            <person name="Putnam N."/>
            <person name="Stites J."/>
            <person name="Rounsley S."/>
            <person name="Rokhsar D.S."/>
        </authorList>
    </citation>
    <scope>NUCLEOTIDE SEQUENCE [LARGE SCALE GENOMIC DNA]</scope>
    <source>
        <tissue evidence="2">Leaf</tissue>
    </source>
</reference>
<keyword evidence="1" id="KW-0812">Transmembrane</keyword>
<name>A0A2C9V613_MANES</name>
<feature type="transmembrane region" description="Helical" evidence="1">
    <location>
        <begin position="15"/>
        <end position="34"/>
    </location>
</feature>
<keyword evidence="1" id="KW-1133">Transmembrane helix</keyword>
<proteinExistence type="predicted"/>
<protein>
    <submittedName>
        <fullName evidence="2">Uncharacterized protein</fullName>
    </submittedName>
</protein>
<sequence>MDRASDHWLRQNSYLHVRLIFVSNFHLQMHILIIPTKKHRSNVRPYWWGKN</sequence>
<gene>
    <name evidence="2" type="ORF">MANES_10G096000</name>
</gene>
<accession>A0A2C9V613</accession>